<keyword evidence="1" id="KW-1133">Transmembrane helix</keyword>
<feature type="transmembrane region" description="Helical" evidence="1">
    <location>
        <begin position="270"/>
        <end position="286"/>
    </location>
</feature>
<sequence>MISAFYLALASSFIMSASTILEKKTLKQEHAAAYSASFSLVVALISLALIFFAKFNIDIIELAIIYIISLISTTTYLLTARVLKHGNISIATPILSSLPMVFLVIISFLFLGEVLTPLQYLLIAILIVSGYLMIFGKDTGKNGFEKSKYAYMLIATCFLMAVGGVAMKYLFLQGVNLIEYFIIAMLFISLNYMVFMSLKYGGIKEIFSNLRKYKLQIITIGGLTVSYRVLYYLSVYLTFISLVAPIRNSVYVMITTLAGGFLFKESGLPRKIILAGIMLVCLYYLSI</sequence>
<dbReference type="InterPro" id="IPR000620">
    <property type="entry name" value="EamA_dom"/>
</dbReference>
<feature type="transmembrane region" description="Helical" evidence="1">
    <location>
        <begin position="59"/>
        <end position="78"/>
    </location>
</feature>
<reference evidence="3 4" key="2">
    <citation type="journal article" date="2010" name="Proc. Natl. Acad. Sci. U.S.A.">
        <title>Enigmatic, ultrasmall, uncultivated Archaea.</title>
        <authorList>
            <person name="Baker B.J."/>
            <person name="Comolli L.R."/>
            <person name="Dick G.J."/>
            <person name="Hauser L.J."/>
            <person name="Hyatt D."/>
            <person name="Dill B.D."/>
            <person name="Land M.L."/>
            <person name="Verberkmoes N.C."/>
            <person name="Hettich R.L."/>
            <person name="Banfield J.F."/>
        </authorList>
    </citation>
    <scope>NUCLEOTIDE SEQUENCE [LARGE SCALE GENOMIC DNA]</scope>
    <source>
        <strain evidence="3">ARMAN-2</strain>
    </source>
</reference>
<evidence type="ECO:0000313" key="4">
    <source>
        <dbReference type="Proteomes" id="UP000332487"/>
    </source>
</evidence>
<dbReference type="SUPFAM" id="SSF103481">
    <property type="entry name" value="Multidrug resistance efflux transporter EmrE"/>
    <property type="match status" value="1"/>
</dbReference>
<feature type="transmembrane region" description="Helical" evidence="1">
    <location>
        <begin position="6"/>
        <end position="21"/>
    </location>
</feature>
<dbReference type="EMBL" id="GG697241">
    <property type="protein sequence ID" value="EET89624.1"/>
    <property type="molecule type" value="Genomic_DNA"/>
</dbReference>
<gene>
    <name evidence="3" type="ORF">UNLARM2_0742</name>
</gene>
<evidence type="ECO:0000259" key="2">
    <source>
        <dbReference type="Pfam" id="PF00892"/>
    </source>
</evidence>
<organism evidence="3 4">
    <name type="scientific">Candidatus Micrarchaeum acidiphilum ARMAN-2</name>
    <dbReference type="NCBI Taxonomy" id="425595"/>
    <lineage>
        <taxon>Archaea</taxon>
        <taxon>Candidatus Micrarchaeota</taxon>
        <taxon>Candidatus Micrarchaeia</taxon>
        <taxon>Candidatus Micrarchaeales</taxon>
        <taxon>Candidatus Micrarchaeaceae</taxon>
        <taxon>Candidatus Micrarchaeum</taxon>
    </lineage>
</organism>
<dbReference type="GO" id="GO:0016020">
    <property type="term" value="C:membrane"/>
    <property type="evidence" value="ECO:0007669"/>
    <property type="project" value="InterPro"/>
</dbReference>
<evidence type="ECO:0000256" key="1">
    <source>
        <dbReference type="SAM" id="Phobius"/>
    </source>
</evidence>
<feature type="transmembrane region" description="Helical" evidence="1">
    <location>
        <begin position="118"/>
        <end position="137"/>
    </location>
</feature>
<feature type="transmembrane region" description="Helical" evidence="1">
    <location>
        <begin position="149"/>
        <end position="171"/>
    </location>
</feature>
<dbReference type="AlphaFoldDB" id="C7DI50"/>
<feature type="transmembrane region" description="Helical" evidence="1">
    <location>
        <begin position="177"/>
        <end position="195"/>
    </location>
</feature>
<dbReference type="Gene3D" id="1.10.3730.20">
    <property type="match status" value="1"/>
</dbReference>
<dbReference type="Proteomes" id="UP000332487">
    <property type="component" value="Unassembled WGS sequence"/>
</dbReference>
<dbReference type="Pfam" id="PF00892">
    <property type="entry name" value="EamA"/>
    <property type="match status" value="1"/>
</dbReference>
<protein>
    <recommendedName>
        <fullName evidence="2">EamA domain-containing protein</fullName>
    </recommendedName>
</protein>
<name>C7DI50_MICA2</name>
<accession>C7DI50</accession>
<keyword evidence="1" id="KW-0472">Membrane</keyword>
<dbReference type="InterPro" id="IPR037185">
    <property type="entry name" value="EmrE-like"/>
</dbReference>
<feature type="transmembrane region" description="Helical" evidence="1">
    <location>
        <begin position="33"/>
        <end position="53"/>
    </location>
</feature>
<proteinExistence type="predicted"/>
<reference evidence="3 4" key="1">
    <citation type="journal article" date="2009" name="Genome Biol.">
        <title>Community-wide analysis of microbial genome sequence signatures.</title>
        <authorList>
            <person name="Dick G.J."/>
            <person name="Andersson A.F."/>
            <person name="Baker B.J."/>
            <person name="Simmons S.L."/>
            <person name="Thomas B.C."/>
            <person name="Yelton A.P."/>
            <person name="Banfield J.F."/>
        </authorList>
    </citation>
    <scope>NUCLEOTIDE SEQUENCE [LARGE SCALE GENOMIC DNA]</scope>
    <source>
        <strain evidence="3">ARMAN-2</strain>
    </source>
</reference>
<evidence type="ECO:0000313" key="3">
    <source>
        <dbReference type="EMBL" id="EET89624.1"/>
    </source>
</evidence>
<keyword evidence="4" id="KW-1185">Reference proteome</keyword>
<feature type="transmembrane region" description="Helical" evidence="1">
    <location>
        <begin position="90"/>
        <end position="112"/>
    </location>
</feature>
<feature type="domain" description="EamA" evidence="2">
    <location>
        <begin position="5"/>
        <end position="134"/>
    </location>
</feature>
<keyword evidence="1" id="KW-0812">Transmembrane</keyword>